<feature type="compositionally biased region" description="Polar residues" evidence="1">
    <location>
        <begin position="180"/>
        <end position="194"/>
    </location>
</feature>
<keyword evidence="3" id="KW-1185">Reference proteome</keyword>
<dbReference type="OrthoDB" id="3269821at2759"/>
<sequence>MPVALHARASHSHTSFTAVLKHPLVLARLLGCLDWPDFHAVLDTSRDARDLFSDNSLRDVILSRFVPGFESCRDPSVNLDQLVPVDIYHLHLFMVSQNFPVHLYPTYALRTLFALEGINTEPLASLTQAHSRFTLLLQAMVHASPNFTIPPEQPHAHLFEKLSPTLPELTSPAPLTYQASSAPCSLHASSQPSSRPHRKLKSPGGSARRSWFFESRTPSPPPPVAEPRALRVYSSSWRRSWRGSSSHRHTSLYSSDSDNELAPPLRRYVKSTPTSTSNSRSSLSRSPTPTPPTSTSSSSPPPSRARFPTTPPPTPSPYDFVHAASPTRAPVLRVYIPCSSPAPNPQTIMRCEEQLVIAELWQHLSVGDIVANLGHVPLPDDPPEKPSKDDTPSSSTSTSIKRRRSLRGSSSTSQRAPAPAPPAANWLIFNGTFLVPFPATPAAPVPVPDALALPSPFYYTHVLPRLANPVFALRRMPRFSAPSPHAGYNNTNNGSNGSVMTSHPALSGPDDIAMRLVHLPAKVPTAHGNGAALVRRYKWLTRVYVHASPPLRGEPEPELGAGWQGEWVLEGDGTKEGREALADWLVGRARSATGEAKTRGEWEWEWELVRERCEKGRIWLKLVNVQRCVDGDSETVVSEGLV</sequence>
<feature type="region of interest" description="Disordered" evidence="1">
    <location>
        <begin position="482"/>
        <end position="503"/>
    </location>
</feature>
<accession>A0A9P3UQN2</accession>
<evidence type="ECO:0000313" key="2">
    <source>
        <dbReference type="EMBL" id="GLB40360.1"/>
    </source>
</evidence>
<dbReference type="Proteomes" id="UP001063166">
    <property type="component" value="Unassembled WGS sequence"/>
</dbReference>
<feature type="region of interest" description="Disordered" evidence="1">
    <location>
        <begin position="180"/>
        <end position="227"/>
    </location>
</feature>
<proteinExistence type="predicted"/>
<protein>
    <submittedName>
        <fullName evidence="2">Uncharacterized protein</fullName>
    </submittedName>
</protein>
<feature type="region of interest" description="Disordered" evidence="1">
    <location>
        <begin position="375"/>
        <end position="420"/>
    </location>
</feature>
<comment type="caution">
    <text evidence="2">The sequence shown here is derived from an EMBL/GenBank/DDBJ whole genome shotgun (WGS) entry which is preliminary data.</text>
</comment>
<feature type="compositionally biased region" description="Low complexity" evidence="1">
    <location>
        <begin position="407"/>
        <end position="417"/>
    </location>
</feature>
<organism evidence="2 3">
    <name type="scientific">Lyophyllum shimeji</name>
    <name type="common">Hon-shimeji</name>
    <name type="synonym">Tricholoma shimeji</name>
    <dbReference type="NCBI Taxonomy" id="47721"/>
    <lineage>
        <taxon>Eukaryota</taxon>
        <taxon>Fungi</taxon>
        <taxon>Dikarya</taxon>
        <taxon>Basidiomycota</taxon>
        <taxon>Agaricomycotina</taxon>
        <taxon>Agaricomycetes</taxon>
        <taxon>Agaricomycetidae</taxon>
        <taxon>Agaricales</taxon>
        <taxon>Tricholomatineae</taxon>
        <taxon>Lyophyllaceae</taxon>
        <taxon>Lyophyllum</taxon>
    </lineage>
</organism>
<dbReference type="EMBL" id="BRPK01000008">
    <property type="protein sequence ID" value="GLB40360.1"/>
    <property type="molecule type" value="Genomic_DNA"/>
</dbReference>
<feature type="compositionally biased region" description="Low complexity" evidence="1">
    <location>
        <begin position="489"/>
        <end position="498"/>
    </location>
</feature>
<dbReference type="AlphaFoldDB" id="A0A9P3UQN2"/>
<feature type="compositionally biased region" description="Basic residues" evidence="1">
    <location>
        <begin position="241"/>
        <end position="250"/>
    </location>
</feature>
<feature type="compositionally biased region" description="Basic and acidic residues" evidence="1">
    <location>
        <begin position="382"/>
        <end position="391"/>
    </location>
</feature>
<feature type="compositionally biased region" description="Low complexity" evidence="1">
    <location>
        <begin position="271"/>
        <end position="298"/>
    </location>
</feature>
<evidence type="ECO:0000256" key="1">
    <source>
        <dbReference type="SAM" id="MobiDB-lite"/>
    </source>
</evidence>
<feature type="compositionally biased region" description="Pro residues" evidence="1">
    <location>
        <begin position="299"/>
        <end position="316"/>
    </location>
</feature>
<evidence type="ECO:0000313" key="3">
    <source>
        <dbReference type="Proteomes" id="UP001063166"/>
    </source>
</evidence>
<reference evidence="2" key="1">
    <citation type="submission" date="2022-07" db="EMBL/GenBank/DDBJ databases">
        <title>The genome of Lyophyllum shimeji provides insight into the initial evolution of ectomycorrhizal fungal genome.</title>
        <authorList>
            <person name="Kobayashi Y."/>
            <person name="Shibata T."/>
            <person name="Hirakawa H."/>
            <person name="Shigenobu S."/>
            <person name="Nishiyama T."/>
            <person name="Yamada A."/>
            <person name="Hasebe M."/>
            <person name="Kawaguchi M."/>
        </authorList>
    </citation>
    <scope>NUCLEOTIDE SEQUENCE</scope>
    <source>
        <strain evidence="2">AT787</strain>
    </source>
</reference>
<feature type="region of interest" description="Disordered" evidence="1">
    <location>
        <begin position="241"/>
        <end position="317"/>
    </location>
</feature>
<gene>
    <name evidence="2" type="ORF">LshimejAT787_0802310</name>
</gene>
<name>A0A9P3UQN2_LYOSH</name>